<comment type="subcellular location">
    <subcellularLocation>
        <location evidence="1">Endomembrane system</location>
    </subcellularLocation>
</comment>
<dbReference type="Pfam" id="PF24681">
    <property type="entry name" value="Kelch_KLHDC2_KLHL20_DRC7"/>
    <property type="match status" value="2"/>
</dbReference>
<dbReference type="InterPro" id="IPR005225">
    <property type="entry name" value="Small_GTP-bd"/>
</dbReference>
<dbReference type="SMART" id="SM00176">
    <property type="entry name" value="RAN"/>
    <property type="match status" value="1"/>
</dbReference>
<proteinExistence type="predicted"/>
<dbReference type="SUPFAM" id="SSF52540">
    <property type="entry name" value="P-loop containing nucleoside triphosphate hydrolases"/>
    <property type="match status" value="1"/>
</dbReference>
<dbReference type="PANTHER" id="PTHR46093">
    <property type="entry name" value="ACYL-COA-BINDING DOMAIN-CONTAINING PROTEIN 5"/>
    <property type="match status" value="1"/>
</dbReference>
<reference evidence="7" key="1">
    <citation type="submission" date="2021-05" db="EMBL/GenBank/DDBJ databases">
        <title>The genome of the haptophyte Pavlova lutheri (Diacronema luteri, Pavlovales) - a model for lipid biosynthesis in eukaryotic algae.</title>
        <authorList>
            <person name="Hulatt C.J."/>
            <person name="Posewitz M.C."/>
        </authorList>
    </citation>
    <scope>NUCLEOTIDE SEQUENCE</scope>
    <source>
        <strain evidence="7">NIVA-4/92</strain>
    </source>
</reference>
<dbReference type="SMART" id="SM00173">
    <property type="entry name" value="RAS"/>
    <property type="match status" value="1"/>
</dbReference>
<dbReference type="EMBL" id="JAGTXO010000010">
    <property type="protein sequence ID" value="KAG8465707.1"/>
    <property type="molecule type" value="Genomic_DNA"/>
</dbReference>
<dbReference type="OrthoDB" id="194079at2759"/>
<dbReference type="InterPro" id="IPR027417">
    <property type="entry name" value="P-loop_NTPase"/>
</dbReference>
<dbReference type="FunFam" id="3.40.50.300:FF:000586">
    <property type="entry name" value="Rab family GTPase"/>
    <property type="match status" value="1"/>
</dbReference>
<dbReference type="PROSITE" id="PS51421">
    <property type="entry name" value="RAS"/>
    <property type="match status" value="1"/>
</dbReference>
<evidence type="ECO:0000256" key="1">
    <source>
        <dbReference type="ARBA" id="ARBA00004308"/>
    </source>
</evidence>
<dbReference type="Gene3D" id="2.120.10.80">
    <property type="entry name" value="Kelch-type beta propeller"/>
    <property type="match status" value="2"/>
</dbReference>
<organism evidence="7 8">
    <name type="scientific">Diacronema lutheri</name>
    <name type="common">Unicellular marine alga</name>
    <name type="synonym">Monochrysis lutheri</name>
    <dbReference type="NCBI Taxonomy" id="2081491"/>
    <lineage>
        <taxon>Eukaryota</taxon>
        <taxon>Haptista</taxon>
        <taxon>Haptophyta</taxon>
        <taxon>Pavlovophyceae</taxon>
        <taxon>Pavlovales</taxon>
        <taxon>Pavlovaceae</taxon>
        <taxon>Diacronema</taxon>
    </lineage>
</organism>
<dbReference type="PANTHER" id="PTHR46093:SF18">
    <property type="entry name" value="FIBRONECTIN TYPE-III DOMAIN-CONTAINING PROTEIN"/>
    <property type="match status" value="1"/>
</dbReference>
<evidence type="ECO:0000256" key="2">
    <source>
        <dbReference type="ARBA" id="ARBA00022441"/>
    </source>
</evidence>
<dbReference type="Proteomes" id="UP000751190">
    <property type="component" value="Unassembled WGS sequence"/>
</dbReference>
<evidence type="ECO:0000256" key="3">
    <source>
        <dbReference type="ARBA" id="ARBA00022737"/>
    </source>
</evidence>
<dbReference type="Gene3D" id="3.40.50.300">
    <property type="entry name" value="P-loop containing nucleotide triphosphate hydrolases"/>
    <property type="match status" value="1"/>
</dbReference>
<keyword evidence="4" id="KW-0547">Nucleotide-binding</keyword>
<dbReference type="PRINTS" id="PR00449">
    <property type="entry name" value="RASTRNSFRMNG"/>
</dbReference>
<dbReference type="PROSITE" id="PS51420">
    <property type="entry name" value="RHO"/>
    <property type="match status" value="1"/>
</dbReference>
<evidence type="ECO:0000313" key="7">
    <source>
        <dbReference type="EMBL" id="KAG8465707.1"/>
    </source>
</evidence>
<dbReference type="SMART" id="SM00174">
    <property type="entry name" value="RHO"/>
    <property type="match status" value="1"/>
</dbReference>
<evidence type="ECO:0000256" key="4">
    <source>
        <dbReference type="ARBA" id="ARBA00022741"/>
    </source>
</evidence>
<dbReference type="InterPro" id="IPR001806">
    <property type="entry name" value="Small_GTPase"/>
</dbReference>
<sequence length="648" mass="70619">MQDLLGDLASGPAVAGPPPVAEDLSNVPGAQGPPREVHDTTNEPQEDVEVRCHARATTGKMPPSRYLHTANTVAERLIVYGGKGPHGPLGDVHVLDMKMSAWMQAKPTGDLPAPRFGHTSVAQGTSQLIVFGGMASGHSTFSFQPGTPKPAIPLPFASNQRGEAERHAECEDELYTLDLETFEWVQQTGAKGAVPSPRYKHSATPIPERKGRVRMFVFGGCDDEHVALNDQYSLDCETMEWSEVQTSGTTPSPRFGHSATWLPSRKILLLGGSNGAKSESEHGAPDPEIPPHKTTKSLLPMGLNMLDIDTMTWSQPTARGAGTGAEPSPRCFHSAALCGKNLFVLGGQVHHWLLANNHYVHGTYILETTKLQWEHNTIKGDSFIPYPGASLLGHTGTAADSSSLYLGFGIVESTASHEYSRLFWDIATDAKQKLNPSLLPKPTQSGAYNTTFKLLCVGDAGVGKTCLIMRFVEDSYSETNKSTIGVDFKTLQMEMDAKPVNLQLWDTAGQERFRSLTAAYYRGAHGVVLVYDVTDAQTFENLVGWMKDVDNYCGEEAVKLLIGNKSDQEAMRAVPLEQAKEFAHEHGLLFMEASAKVATNVKAAFRLLVAEVMYKADTLANQPPAFQEKVKLHAERSKYRTLGLKCCQ</sequence>
<feature type="compositionally biased region" description="Basic and acidic residues" evidence="6">
    <location>
        <begin position="278"/>
        <end position="291"/>
    </location>
</feature>
<accession>A0A8J5XPB9</accession>
<dbReference type="InterPro" id="IPR015915">
    <property type="entry name" value="Kelch-typ_b-propeller"/>
</dbReference>
<keyword evidence="5" id="KW-0472">Membrane</keyword>
<dbReference type="SMART" id="SM00175">
    <property type="entry name" value="RAB"/>
    <property type="match status" value="1"/>
</dbReference>
<comment type="caution">
    <text evidence="7">The sequence shown here is derived from an EMBL/GenBank/DDBJ whole genome shotgun (WGS) entry which is preliminary data.</text>
</comment>
<name>A0A8J5XPB9_DIALT</name>
<dbReference type="GO" id="GO:0012505">
    <property type="term" value="C:endomembrane system"/>
    <property type="evidence" value="ECO:0007669"/>
    <property type="project" value="UniProtKB-SubCell"/>
</dbReference>
<protein>
    <submittedName>
        <fullName evidence="7">Uncharacterized protein</fullName>
    </submittedName>
</protein>
<feature type="region of interest" description="Disordered" evidence="6">
    <location>
        <begin position="272"/>
        <end position="296"/>
    </location>
</feature>
<dbReference type="OMA" id="AEMSLSW"/>
<evidence type="ECO:0000313" key="8">
    <source>
        <dbReference type="Proteomes" id="UP000751190"/>
    </source>
</evidence>
<dbReference type="GO" id="GO:0005525">
    <property type="term" value="F:GTP binding"/>
    <property type="evidence" value="ECO:0007669"/>
    <property type="project" value="InterPro"/>
</dbReference>
<keyword evidence="8" id="KW-1185">Reference proteome</keyword>
<dbReference type="GO" id="GO:0003924">
    <property type="term" value="F:GTPase activity"/>
    <property type="evidence" value="ECO:0007669"/>
    <property type="project" value="InterPro"/>
</dbReference>
<gene>
    <name evidence="7" type="ORF">KFE25_003014</name>
</gene>
<dbReference type="NCBIfam" id="TIGR00231">
    <property type="entry name" value="small_GTP"/>
    <property type="match status" value="1"/>
</dbReference>
<dbReference type="Pfam" id="PF00071">
    <property type="entry name" value="Ras"/>
    <property type="match status" value="1"/>
</dbReference>
<keyword evidence="3" id="KW-0677">Repeat</keyword>
<evidence type="ECO:0000256" key="6">
    <source>
        <dbReference type="SAM" id="MobiDB-lite"/>
    </source>
</evidence>
<dbReference type="AlphaFoldDB" id="A0A8J5XPB9"/>
<dbReference type="SUPFAM" id="SSF117281">
    <property type="entry name" value="Kelch motif"/>
    <property type="match status" value="2"/>
</dbReference>
<dbReference type="PROSITE" id="PS51419">
    <property type="entry name" value="RAB"/>
    <property type="match status" value="1"/>
</dbReference>
<dbReference type="CDD" id="cd00154">
    <property type="entry name" value="Rab"/>
    <property type="match status" value="1"/>
</dbReference>
<feature type="region of interest" description="Disordered" evidence="6">
    <location>
        <begin position="1"/>
        <end position="47"/>
    </location>
</feature>
<keyword evidence="2" id="KW-0880">Kelch repeat</keyword>
<evidence type="ECO:0000256" key="5">
    <source>
        <dbReference type="ARBA" id="ARBA00023136"/>
    </source>
</evidence>